<dbReference type="GO" id="GO:0016887">
    <property type="term" value="F:ATP hydrolysis activity"/>
    <property type="evidence" value="ECO:0007669"/>
    <property type="project" value="InterPro"/>
</dbReference>
<dbReference type="GO" id="GO:0005524">
    <property type="term" value="F:ATP binding"/>
    <property type="evidence" value="ECO:0007669"/>
    <property type="project" value="UniProtKB-KW"/>
</dbReference>
<organism evidence="5 6">
    <name type="scientific">Metallumcola ferriviriculae</name>
    <dbReference type="NCBI Taxonomy" id="3039180"/>
    <lineage>
        <taxon>Bacteria</taxon>
        <taxon>Bacillati</taxon>
        <taxon>Bacillota</taxon>
        <taxon>Clostridia</taxon>
        <taxon>Neomoorellales</taxon>
        <taxon>Desulfitibacteraceae</taxon>
        <taxon>Metallumcola</taxon>
    </lineage>
</organism>
<dbReference type="PANTHER" id="PTHR42711">
    <property type="entry name" value="ABC TRANSPORTER ATP-BINDING PROTEIN"/>
    <property type="match status" value="1"/>
</dbReference>
<dbReference type="KEGG" id="dbc:MFMK1_000493"/>
<gene>
    <name evidence="5" type="ORF">MFMK1_000493</name>
</gene>
<dbReference type="Proteomes" id="UP001329915">
    <property type="component" value="Chromosome"/>
</dbReference>
<keyword evidence="6" id="KW-1185">Reference proteome</keyword>
<dbReference type="EMBL" id="CP121694">
    <property type="protein sequence ID" value="WRO20704.1"/>
    <property type="molecule type" value="Genomic_DNA"/>
</dbReference>
<dbReference type="RefSeq" id="WP_366923590.1">
    <property type="nucleotide sequence ID" value="NZ_CP121694.1"/>
</dbReference>
<dbReference type="Gene3D" id="3.40.50.300">
    <property type="entry name" value="P-loop containing nucleotide triphosphate hydrolases"/>
    <property type="match status" value="1"/>
</dbReference>
<evidence type="ECO:0000313" key="5">
    <source>
        <dbReference type="EMBL" id="WRO20704.1"/>
    </source>
</evidence>
<protein>
    <submittedName>
        <fullName evidence="5">ABC transporter ATP-binding protein</fullName>
    </submittedName>
</protein>
<dbReference type="InterPro" id="IPR003439">
    <property type="entry name" value="ABC_transporter-like_ATP-bd"/>
</dbReference>
<reference evidence="5 6" key="1">
    <citation type="submission" date="2023-04" db="EMBL/GenBank/DDBJ databases">
        <authorList>
            <person name="Hsu D."/>
        </authorList>
    </citation>
    <scope>NUCLEOTIDE SEQUENCE [LARGE SCALE GENOMIC DNA]</scope>
    <source>
        <strain evidence="5 6">MK1</strain>
    </source>
</reference>
<dbReference type="InterPro" id="IPR050763">
    <property type="entry name" value="ABC_transporter_ATP-binding"/>
</dbReference>
<dbReference type="InterPro" id="IPR003593">
    <property type="entry name" value="AAA+_ATPase"/>
</dbReference>
<accession>A0AAU0ULF7</accession>
<evidence type="ECO:0000256" key="3">
    <source>
        <dbReference type="ARBA" id="ARBA00022840"/>
    </source>
</evidence>
<evidence type="ECO:0000259" key="4">
    <source>
        <dbReference type="PROSITE" id="PS50893"/>
    </source>
</evidence>
<dbReference type="SUPFAM" id="SSF52540">
    <property type="entry name" value="P-loop containing nucleoside triphosphate hydrolases"/>
    <property type="match status" value="1"/>
</dbReference>
<evidence type="ECO:0000256" key="1">
    <source>
        <dbReference type="ARBA" id="ARBA00022448"/>
    </source>
</evidence>
<dbReference type="Pfam" id="PF00005">
    <property type="entry name" value="ABC_tran"/>
    <property type="match status" value="1"/>
</dbReference>
<keyword evidence="2" id="KW-0547">Nucleotide-binding</keyword>
<dbReference type="PANTHER" id="PTHR42711:SF13">
    <property type="entry name" value="ABC TRANSPORTER, ATP-BINDING PROTEIN"/>
    <property type="match status" value="1"/>
</dbReference>
<sequence>MGPNGAGKTTLLKVLTLLTPTSSGEIHIAGRKVSGNSLAERKKMGVISHSTFLYGNLTAYENLMFYGRLYDVDNLKQRIKEVINEVGLRYSLNDPVRTFSRGMQQRLAIARAIIHNPDILFLDEPYTGLDQHAIEILNKVLLNLANQQRTIYMITHNFEQGLNLSDRVIILVSGRIVFEAPGKEMALEKLKEKYLHCVEEN</sequence>
<dbReference type="PROSITE" id="PS50893">
    <property type="entry name" value="ABC_TRANSPORTER_2"/>
    <property type="match status" value="1"/>
</dbReference>
<evidence type="ECO:0000313" key="6">
    <source>
        <dbReference type="Proteomes" id="UP001329915"/>
    </source>
</evidence>
<evidence type="ECO:0000256" key="2">
    <source>
        <dbReference type="ARBA" id="ARBA00022741"/>
    </source>
</evidence>
<name>A0AAU0ULF7_9FIRM</name>
<keyword evidence="1" id="KW-0813">Transport</keyword>
<dbReference type="AlphaFoldDB" id="A0AAU0ULF7"/>
<dbReference type="InterPro" id="IPR027417">
    <property type="entry name" value="P-loop_NTPase"/>
</dbReference>
<keyword evidence="3 5" id="KW-0067">ATP-binding</keyword>
<proteinExistence type="predicted"/>
<dbReference type="SMART" id="SM00382">
    <property type="entry name" value="AAA"/>
    <property type="match status" value="1"/>
</dbReference>
<feature type="domain" description="ABC transporter" evidence="4">
    <location>
        <begin position="1"/>
        <end position="198"/>
    </location>
</feature>